<evidence type="ECO:0000313" key="2">
    <source>
        <dbReference type="EMBL" id="RPD60849.1"/>
    </source>
</evidence>
<keyword evidence="3" id="KW-1185">Reference proteome</keyword>
<protein>
    <submittedName>
        <fullName evidence="2">Uncharacterized protein</fullName>
    </submittedName>
</protein>
<dbReference type="AlphaFoldDB" id="A0A5C2SCJ8"/>
<proteinExistence type="predicted"/>
<reference evidence="2" key="1">
    <citation type="journal article" date="2018" name="Genome Biol. Evol.">
        <title>Genomics and development of Lentinus tigrinus, a white-rot wood-decaying mushroom with dimorphic fruiting bodies.</title>
        <authorList>
            <person name="Wu B."/>
            <person name="Xu Z."/>
            <person name="Knudson A."/>
            <person name="Carlson A."/>
            <person name="Chen N."/>
            <person name="Kovaka S."/>
            <person name="LaButti K."/>
            <person name="Lipzen A."/>
            <person name="Pennachio C."/>
            <person name="Riley R."/>
            <person name="Schakwitz W."/>
            <person name="Umezawa K."/>
            <person name="Ohm R.A."/>
            <person name="Grigoriev I.V."/>
            <person name="Nagy L.G."/>
            <person name="Gibbons J."/>
            <person name="Hibbett D."/>
        </authorList>
    </citation>
    <scope>NUCLEOTIDE SEQUENCE [LARGE SCALE GENOMIC DNA]</scope>
    <source>
        <strain evidence="2">ALCF2SS1-6</strain>
    </source>
</reference>
<dbReference type="EMBL" id="ML122264">
    <property type="protein sequence ID" value="RPD60849.1"/>
    <property type="molecule type" value="Genomic_DNA"/>
</dbReference>
<feature type="compositionally biased region" description="Low complexity" evidence="1">
    <location>
        <begin position="79"/>
        <end position="91"/>
    </location>
</feature>
<evidence type="ECO:0000256" key="1">
    <source>
        <dbReference type="SAM" id="MobiDB-lite"/>
    </source>
</evidence>
<name>A0A5C2SCJ8_9APHY</name>
<accession>A0A5C2SCJ8</accession>
<feature type="region of interest" description="Disordered" evidence="1">
    <location>
        <begin position="58"/>
        <end position="143"/>
    </location>
</feature>
<feature type="region of interest" description="Disordered" evidence="1">
    <location>
        <begin position="1"/>
        <end position="29"/>
    </location>
</feature>
<gene>
    <name evidence="2" type="ORF">L227DRAFT_85772</name>
</gene>
<sequence length="143" mass="15519">MKSWSFPVHPGTELNRTNADGPKPSGRFAPIVCRMSIEPERIPGVPWPNRLTSIAHKYDAGASTSSSDRYTRSPRPRRPTSALQASQSSLSPHTRHRQTWTRSPSHLLSPPRPRSTTSSSSSLTTRASAPAARTAAASSHSLP</sequence>
<organism evidence="2 3">
    <name type="scientific">Lentinus tigrinus ALCF2SS1-6</name>
    <dbReference type="NCBI Taxonomy" id="1328759"/>
    <lineage>
        <taxon>Eukaryota</taxon>
        <taxon>Fungi</taxon>
        <taxon>Dikarya</taxon>
        <taxon>Basidiomycota</taxon>
        <taxon>Agaricomycotina</taxon>
        <taxon>Agaricomycetes</taxon>
        <taxon>Polyporales</taxon>
        <taxon>Polyporaceae</taxon>
        <taxon>Lentinus</taxon>
    </lineage>
</organism>
<dbReference type="Proteomes" id="UP000313359">
    <property type="component" value="Unassembled WGS sequence"/>
</dbReference>
<feature type="compositionally biased region" description="Low complexity" evidence="1">
    <location>
        <begin position="102"/>
        <end position="143"/>
    </location>
</feature>
<evidence type="ECO:0000313" key="3">
    <source>
        <dbReference type="Proteomes" id="UP000313359"/>
    </source>
</evidence>